<proteinExistence type="predicted"/>
<evidence type="ECO:0000313" key="2">
    <source>
        <dbReference type="EMBL" id="GAA4885629.1"/>
    </source>
</evidence>
<name>A0ABP9ETB1_9ACTN</name>
<sequence>MPRCRVASARWDGVTTGCPHEPRTRLEAGPPSDLRIHIQFLSLLVDTHWSRPAWWWNLRVLTFRRSEVPGPGLAGRPAAVLGTGGGEGNVPSIKGSQGPDSGCRVADQGLLQDRCYTTRRDAIHALY</sequence>
<dbReference type="EMBL" id="BAABIS010000001">
    <property type="protein sequence ID" value="GAA4885629.1"/>
    <property type="molecule type" value="Genomic_DNA"/>
</dbReference>
<dbReference type="Proteomes" id="UP001501752">
    <property type="component" value="Unassembled WGS sequence"/>
</dbReference>
<accession>A0ABP9ETB1</accession>
<gene>
    <name evidence="2" type="ORF">GCM10023235_78410</name>
</gene>
<reference evidence="3" key="1">
    <citation type="journal article" date="2019" name="Int. J. Syst. Evol. Microbiol.">
        <title>The Global Catalogue of Microorganisms (GCM) 10K type strain sequencing project: providing services to taxonomists for standard genome sequencing and annotation.</title>
        <authorList>
            <consortium name="The Broad Institute Genomics Platform"/>
            <consortium name="The Broad Institute Genome Sequencing Center for Infectious Disease"/>
            <person name="Wu L."/>
            <person name="Ma J."/>
        </authorList>
    </citation>
    <scope>NUCLEOTIDE SEQUENCE [LARGE SCALE GENOMIC DNA]</scope>
    <source>
        <strain evidence="3">JCM 13006</strain>
    </source>
</reference>
<protein>
    <submittedName>
        <fullName evidence="2">Uncharacterized protein</fullName>
    </submittedName>
</protein>
<comment type="caution">
    <text evidence="2">The sequence shown here is derived from an EMBL/GenBank/DDBJ whole genome shotgun (WGS) entry which is preliminary data.</text>
</comment>
<evidence type="ECO:0000313" key="3">
    <source>
        <dbReference type="Proteomes" id="UP001501752"/>
    </source>
</evidence>
<keyword evidence="3" id="KW-1185">Reference proteome</keyword>
<evidence type="ECO:0000256" key="1">
    <source>
        <dbReference type="SAM" id="MobiDB-lite"/>
    </source>
</evidence>
<feature type="region of interest" description="Disordered" evidence="1">
    <location>
        <begin position="78"/>
        <end position="101"/>
    </location>
</feature>
<organism evidence="2 3">
    <name type="scientific">Kitasatospora terrestris</name>
    <dbReference type="NCBI Taxonomy" id="258051"/>
    <lineage>
        <taxon>Bacteria</taxon>
        <taxon>Bacillati</taxon>
        <taxon>Actinomycetota</taxon>
        <taxon>Actinomycetes</taxon>
        <taxon>Kitasatosporales</taxon>
        <taxon>Streptomycetaceae</taxon>
        <taxon>Kitasatospora</taxon>
    </lineage>
</organism>